<gene>
    <name evidence="2" type="ORF">X805_30910</name>
</gene>
<sequence length="92" mass="10498">MHLETTPTQAPKKGLGRRPRTTPRTFTPLALETRTHVDTETAAHHLSLSMQTLRCWAMRENGRIRPRRIPGRLGLLWPVAEIRRLLGVEGVQ</sequence>
<accession>A0A059KIW5</accession>
<dbReference type="EMBL" id="AZRA01000087">
    <property type="protein sequence ID" value="KDB51325.1"/>
    <property type="molecule type" value="Genomic_DNA"/>
</dbReference>
<evidence type="ECO:0000313" key="3">
    <source>
        <dbReference type="Proteomes" id="UP000026714"/>
    </source>
</evidence>
<protein>
    <recommendedName>
        <fullName evidence="4">DNA-binding protein</fullName>
    </recommendedName>
</protein>
<evidence type="ECO:0000313" key="2">
    <source>
        <dbReference type="EMBL" id="KDB51325.1"/>
    </source>
</evidence>
<name>A0A059KIW5_9BURK</name>
<evidence type="ECO:0000256" key="1">
    <source>
        <dbReference type="SAM" id="MobiDB-lite"/>
    </source>
</evidence>
<dbReference type="AlphaFoldDB" id="A0A059KIW5"/>
<reference evidence="2 3" key="1">
    <citation type="journal article" date="2014" name="FEMS Microbiol. Ecol.">
        <title>Sphaerotilus natans encrusted with nanoball-shaped Fe(III) oxide minerals formed by nitrate-reducing mixotrophic Fe(II) oxidation.</title>
        <authorList>
            <person name="Park S."/>
            <person name="Kim D.H."/>
            <person name="Lee J.H."/>
            <person name="Hur H.G."/>
        </authorList>
    </citation>
    <scope>NUCLEOTIDE SEQUENCE [LARGE SCALE GENOMIC DNA]</scope>
    <source>
        <strain evidence="2 3">DSM 6575</strain>
    </source>
</reference>
<proteinExistence type="predicted"/>
<dbReference type="RefSeq" id="WP_139330775.1">
    <property type="nucleotide sequence ID" value="NZ_AZRA01000087.1"/>
</dbReference>
<organism evidence="2 3">
    <name type="scientific">Sphaerotilus natans subsp. natans DSM 6575</name>
    <dbReference type="NCBI Taxonomy" id="1286631"/>
    <lineage>
        <taxon>Bacteria</taxon>
        <taxon>Pseudomonadati</taxon>
        <taxon>Pseudomonadota</taxon>
        <taxon>Betaproteobacteria</taxon>
        <taxon>Burkholderiales</taxon>
        <taxon>Sphaerotilaceae</taxon>
        <taxon>Sphaerotilus</taxon>
    </lineage>
</organism>
<evidence type="ECO:0008006" key="4">
    <source>
        <dbReference type="Google" id="ProtNLM"/>
    </source>
</evidence>
<dbReference type="Proteomes" id="UP000026714">
    <property type="component" value="Unassembled WGS sequence"/>
</dbReference>
<comment type="caution">
    <text evidence="2">The sequence shown here is derived from an EMBL/GenBank/DDBJ whole genome shotgun (WGS) entry which is preliminary data.</text>
</comment>
<dbReference type="STRING" id="34103.SAMN05421778_10551"/>
<feature type="region of interest" description="Disordered" evidence="1">
    <location>
        <begin position="1"/>
        <end position="25"/>
    </location>
</feature>
<keyword evidence="3" id="KW-1185">Reference proteome</keyword>